<dbReference type="PROSITE" id="PS50112">
    <property type="entry name" value="PAS"/>
    <property type="match status" value="1"/>
</dbReference>
<keyword evidence="11" id="KW-0902">Two-component regulatory system</keyword>
<dbReference type="InterPro" id="IPR050351">
    <property type="entry name" value="BphY/WalK/GraS-like"/>
</dbReference>
<dbReference type="InterPro" id="IPR005467">
    <property type="entry name" value="His_kinase_dom"/>
</dbReference>
<dbReference type="Pfam" id="PF00512">
    <property type="entry name" value="HisKA"/>
    <property type="match status" value="1"/>
</dbReference>
<dbReference type="PANTHER" id="PTHR42878">
    <property type="entry name" value="TWO-COMPONENT HISTIDINE KINASE"/>
    <property type="match status" value="1"/>
</dbReference>
<dbReference type="PIRSF" id="PIRSF037532">
    <property type="entry name" value="STHK_NtrY"/>
    <property type="match status" value="1"/>
</dbReference>
<accession>A0ABS6SE63</accession>
<keyword evidence="7" id="KW-0547">Nucleotide-binding</keyword>
<proteinExistence type="predicted"/>
<reference evidence="17 18" key="1">
    <citation type="submission" date="2021-04" db="EMBL/GenBank/DDBJ databases">
        <authorList>
            <person name="Pira H."/>
            <person name="Risdian C."/>
            <person name="Wink J."/>
        </authorList>
    </citation>
    <scope>NUCLEOTIDE SEQUENCE [LARGE SCALE GENOMIC DNA]</scope>
    <source>
        <strain evidence="17 18">WHA3</strain>
    </source>
</reference>
<evidence type="ECO:0000313" key="18">
    <source>
        <dbReference type="Proteomes" id="UP000722336"/>
    </source>
</evidence>
<dbReference type="InterPro" id="IPR003661">
    <property type="entry name" value="HisK_dim/P_dom"/>
</dbReference>
<dbReference type="CDD" id="cd00082">
    <property type="entry name" value="HisKA"/>
    <property type="match status" value="1"/>
</dbReference>
<evidence type="ECO:0000256" key="3">
    <source>
        <dbReference type="ARBA" id="ARBA00012438"/>
    </source>
</evidence>
<dbReference type="CDD" id="cd00130">
    <property type="entry name" value="PAS"/>
    <property type="match status" value="1"/>
</dbReference>
<feature type="domain" description="PAS" evidence="15">
    <location>
        <begin position="377"/>
        <end position="420"/>
    </location>
</feature>
<evidence type="ECO:0000256" key="12">
    <source>
        <dbReference type="ARBA" id="ARBA00023136"/>
    </source>
</evidence>
<sequence>MEIYPRLELLMGVLAIASGIIGYLMLTGQVETGAMGPLLRTLLLIAVILPLMGLIILIARRLAVLWLERRRGLKGARMHVRLVGLFAGLAAVPTILVVTFASLLFQSGTQFWFSDRAQTVLRNAEEVAQAYVEENRQRIVGDIVAMGGDLDGYAREYGIDDQLFLDGVRWQLAARNLTEAVVFEGEATGGYQILSFAGDDDVLGQAAVLEQRLVMADLSRAAAGETAILGGRDDRIEAIVRLNLRDEIYLYASRTVDPAAVQAADRAASARSEYSALLANSRDLQWRFNLMLGVVALLVLAAAILSALWLANRMTSPIARLAAAAERLGEGDLGARVPVRGSPDELGILAHSFNRMASQLETQTDALVAANNAAEERRQFIEAVLEGVTAGIISVDQGGRIALVSAAAQELLGRPEAALMTQPLHAAIPEFSELLARAGEGAAAQGQVRLDHLDHVKTLLVRAGAVPGGHGFVLTFDDVTQQLTDQRRAAWADVARRIAHEIKNPLTPIQLSAERLQRRFGKQVQEGRETYDQLTETIIRQVGDLRRMVDEFSSFARMPKPEFHEENLTELARQAVFMQEVANPSVRFHIDPQEEDTRMICDRGQMSQMFTNLLKNAAEAIEEFDAAEDPFIAIVFSADDNLQRIEVVDNGRGMPEDLRERITEPYVTTRTKGTGLGLAIVSKIVEEHCGTLSFHNADGGGTCVRMMFDREQLHERLERNEGDDRVVPFVAARG</sequence>
<evidence type="ECO:0000313" key="17">
    <source>
        <dbReference type="EMBL" id="MBV7256700.1"/>
    </source>
</evidence>
<evidence type="ECO:0000256" key="4">
    <source>
        <dbReference type="ARBA" id="ARBA00022475"/>
    </source>
</evidence>
<evidence type="ECO:0000256" key="10">
    <source>
        <dbReference type="ARBA" id="ARBA00022989"/>
    </source>
</evidence>
<feature type="transmembrane region" description="Helical" evidence="13">
    <location>
        <begin position="7"/>
        <end position="26"/>
    </location>
</feature>
<keyword evidence="6 13" id="KW-0812">Transmembrane</keyword>
<evidence type="ECO:0000256" key="1">
    <source>
        <dbReference type="ARBA" id="ARBA00000085"/>
    </source>
</evidence>
<dbReference type="SMART" id="SM00304">
    <property type="entry name" value="HAMP"/>
    <property type="match status" value="1"/>
</dbReference>
<evidence type="ECO:0000256" key="9">
    <source>
        <dbReference type="ARBA" id="ARBA00022840"/>
    </source>
</evidence>
<evidence type="ECO:0000259" key="15">
    <source>
        <dbReference type="PROSITE" id="PS50112"/>
    </source>
</evidence>
<comment type="subcellular location">
    <subcellularLocation>
        <location evidence="2">Cell membrane</location>
        <topology evidence="2">Multi-pass membrane protein</topology>
    </subcellularLocation>
</comment>
<evidence type="ECO:0000256" key="11">
    <source>
        <dbReference type="ARBA" id="ARBA00023012"/>
    </source>
</evidence>
<dbReference type="InterPro" id="IPR003594">
    <property type="entry name" value="HATPase_dom"/>
</dbReference>
<dbReference type="InterPro" id="IPR003660">
    <property type="entry name" value="HAMP_dom"/>
</dbReference>
<dbReference type="InterPro" id="IPR000014">
    <property type="entry name" value="PAS"/>
</dbReference>
<keyword evidence="4" id="KW-1003">Cell membrane</keyword>
<dbReference type="Pfam" id="PF02518">
    <property type="entry name" value="HATPase_c"/>
    <property type="match status" value="1"/>
</dbReference>
<dbReference type="Pfam" id="PF00672">
    <property type="entry name" value="HAMP"/>
    <property type="match status" value="1"/>
</dbReference>
<dbReference type="CDD" id="cd06225">
    <property type="entry name" value="HAMP"/>
    <property type="match status" value="1"/>
</dbReference>
<comment type="caution">
    <text evidence="17">The sequence shown here is derived from an EMBL/GenBank/DDBJ whole genome shotgun (WGS) entry which is preliminary data.</text>
</comment>
<dbReference type="SMART" id="SM00387">
    <property type="entry name" value="HATPase_c"/>
    <property type="match status" value="1"/>
</dbReference>
<dbReference type="InterPro" id="IPR017232">
    <property type="entry name" value="NtrY"/>
</dbReference>
<dbReference type="Pfam" id="PF19312">
    <property type="entry name" value="NtrY_N"/>
    <property type="match status" value="1"/>
</dbReference>
<evidence type="ECO:0000256" key="6">
    <source>
        <dbReference type="ARBA" id="ARBA00022692"/>
    </source>
</evidence>
<evidence type="ECO:0000256" key="13">
    <source>
        <dbReference type="SAM" id="Phobius"/>
    </source>
</evidence>
<organism evidence="17 18">
    <name type="scientific">Pacificimonas pallii</name>
    <dbReference type="NCBI Taxonomy" id="2827236"/>
    <lineage>
        <taxon>Bacteria</taxon>
        <taxon>Pseudomonadati</taxon>
        <taxon>Pseudomonadota</taxon>
        <taxon>Alphaproteobacteria</taxon>
        <taxon>Sphingomonadales</taxon>
        <taxon>Sphingosinicellaceae</taxon>
        <taxon>Pacificimonas</taxon>
    </lineage>
</organism>
<dbReference type="Proteomes" id="UP000722336">
    <property type="component" value="Unassembled WGS sequence"/>
</dbReference>
<keyword evidence="18" id="KW-1185">Reference proteome</keyword>
<feature type="transmembrane region" description="Helical" evidence="13">
    <location>
        <begin position="38"/>
        <end position="59"/>
    </location>
</feature>
<dbReference type="PANTHER" id="PTHR42878:SF13">
    <property type="entry name" value="HISTIDINE KINASE"/>
    <property type="match status" value="1"/>
</dbReference>
<dbReference type="EC" id="2.7.13.3" evidence="3"/>
<dbReference type="InterPro" id="IPR013767">
    <property type="entry name" value="PAS_fold"/>
</dbReference>
<feature type="transmembrane region" description="Helical" evidence="13">
    <location>
        <begin position="290"/>
        <end position="311"/>
    </location>
</feature>
<dbReference type="Pfam" id="PF00989">
    <property type="entry name" value="PAS"/>
    <property type="match status" value="1"/>
</dbReference>
<dbReference type="EMBL" id="JAGSPA010000002">
    <property type="protein sequence ID" value="MBV7256700.1"/>
    <property type="molecule type" value="Genomic_DNA"/>
</dbReference>
<gene>
    <name evidence="17" type="ORF">KCG44_07865</name>
</gene>
<feature type="domain" description="Histidine kinase" evidence="14">
    <location>
        <begin position="497"/>
        <end position="712"/>
    </location>
</feature>
<name>A0ABS6SE63_9SPHN</name>
<comment type="catalytic activity">
    <reaction evidence="1">
        <text>ATP + protein L-histidine = ADP + protein N-phospho-L-histidine.</text>
        <dbReference type="EC" id="2.7.13.3"/>
    </reaction>
</comment>
<keyword evidence="5" id="KW-0808">Transferase</keyword>
<dbReference type="SMART" id="SM00091">
    <property type="entry name" value="PAS"/>
    <property type="match status" value="1"/>
</dbReference>
<dbReference type="InterPro" id="IPR045671">
    <property type="entry name" value="NtrY-like_N"/>
</dbReference>
<keyword evidence="10 13" id="KW-1133">Transmembrane helix</keyword>
<keyword evidence="12 13" id="KW-0472">Membrane</keyword>
<keyword evidence="8" id="KW-0418">Kinase</keyword>
<dbReference type="RefSeq" id="WP_218445396.1">
    <property type="nucleotide sequence ID" value="NZ_JAGSPA010000002.1"/>
</dbReference>
<dbReference type="PROSITE" id="PS50885">
    <property type="entry name" value="HAMP"/>
    <property type="match status" value="1"/>
</dbReference>
<feature type="domain" description="HAMP" evidence="16">
    <location>
        <begin position="312"/>
        <end position="365"/>
    </location>
</feature>
<evidence type="ECO:0000256" key="2">
    <source>
        <dbReference type="ARBA" id="ARBA00004651"/>
    </source>
</evidence>
<evidence type="ECO:0000256" key="7">
    <source>
        <dbReference type="ARBA" id="ARBA00022741"/>
    </source>
</evidence>
<evidence type="ECO:0000259" key="14">
    <source>
        <dbReference type="PROSITE" id="PS50109"/>
    </source>
</evidence>
<evidence type="ECO:0000259" key="16">
    <source>
        <dbReference type="PROSITE" id="PS50885"/>
    </source>
</evidence>
<dbReference type="SMART" id="SM00388">
    <property type="entry name" value="HisKA"/>
    <property type="match status" value="1"/>
</dbReference>
<keyword evidence="9" id="KW-0067">ATP-binding</keyword>
<evidence type="ECO:0000256" key="5">
    <source>
        <dbReference type="ARBA" id="ARBA00022679"/>
    </source>
</evidence>
<dbReference type="PROSITE" id="PS50109">
    <property type="entry name" value="HIS_KIN"/>
    <property type="match status" value="1"/>
</dbReference>
<evidence type="ECO:0000256" key="8">
    <source>
        <dbReference type="ARBA" id="ARBA00022777"/>
    </source>
</evidence>
<feature type="transmembrane region" description="Helical" evidence="13">
    <location>
        <begin position="80"/>
        <end position="105"/>
    </location>
</feature>
<protein>
    <recommendedName>
        <fullName evidence="3">histidine kinase</fullName>
        <ecNumber evidence="3">2.7.13.3</ecNumber>
    </recommendedName>
</protein>